<evidence type="ECO:0000256" key="6">
    <source>
        <dbReference type="SAM" id="Phobius"/>
    </source>
</evidence>
<dbReference type="InterPro" id="IPR007919">
    <property type="entry name" value="UPF0220"/>
</dbReference>
<accession>A0A9P6B556</accession>
<evidence type="ECO:0000256" key="2">
    <source>
        <dbReference type="ARBA" id="ARBA00005335"/>
    </source>
</evidence>
<evidence type="ECO:0000256" key="1">
    <source>
        <dbReference type="ARBA" id="ARBA00004141"/>
    </source>
</evidence>
<keyword evidence="5 6" id="KW-0472">Membrane</keyword>
<organism evidence="7 8">
    <name type="scientific">Hydnum rufescens UP504</name>
    <dbReference type="NCBI Taxonomy" id="1448309"/>
    <lineage>
        <taxon>Eukaryota</taxon>
        <taxon>Fungi</taxon>
        <taxon>Dikarya</taxon>
        <taxon>Basidiomycota</taxon>
        <taxon>Agaricomycotina</taxon>
        <taxon>Agaricomycetes</taxon>
        <taxon>Cantharellales</taxon>
        <taxon>Hydnaceae</taxon>
        <taxon>Hydnum</taxon>
    </lineage>
</organism>
<dbReference type="PANTHER" id="PTHR13180">
    <property type="entry name" value="SMALL MEMBRANE PROTEIN-RELATED"/>
    <property type="match status" value="1"/>
</dbReference>
<dbReference type="Pfam" id="PF05255">
    <property type="entry name" value="UPF0220"/>
    <property type="match status" value="1"/>
</dbReference>
<dbReference type="GO" id="GO:0016020">
    <property type="term" value="C:membrane"/>
    <property type="evidence" value="ECO:0007669"/>
    <property type="project" value="UniProtKB-SubCell"/>
</dbReference>
<proteinExistence type="inferred from homology"/>
<dbReference type="OrthoDB" id="268928at2759"/>
<evidence type="ECO:0000313" key="8">
    <source>
        <dbReference type="Proteomes" id="UP000886523"/>
    </source>
</evidence>
<feature type="transmembrane region" description="Helical" evidence="6">
    <location>
        <begin position="112"/>
        <end position="133"/>
    </location>
</feature>
<keyword evidence="8" id="KW-1185">Reference proteome</keyword>
<dbReference type="Proteomes" id="UP000886523">
    <property type="component" value="Unassembled WGS sequence"/>
</dbReference>
<name>A0A9P6B556_9AGAM</name>
<feature type="transmembrane region" description="Helical" evidence="6">
    <location>
        <begin position="78"/>
        <end position="100"/>
    </location>
</feature>
<evidence type="ECO:0000313" key="7">
    <source>
        <dbReference type="EMBL" id="KAF9517679.1"/>
    </source>
</evidence>
<feature type="transmembrane region" description="Helical" evidence="6">
    <location>
        <begin position="29"/>
        <end position="50"/>
    </location>
</feature>
<keyword evidence="4 6" id="KW-1133">Transmembrane helix</keyword>
<dbReference type="EMBL" id="MU128930">
    <property type="protein sequence ID" value="KAF9517679.1"/>
    <property type="molecule type" value="Genomic_DNA"/>
</dbReference>
<sequence length="148" mass="16387">FAIANWVFIDAAIVSAHARPPPHSPYDTMLHISFVDWVPGICSILGLLIVNLVNKAHLRGDEAAFSSSEGNVVWKARLFLFMGFAFMAGGLAGSVTVLVLKYIVTEYRDYEYYGYANVVQSAGIMLSAIILWWSGNITGDEYDYQLTL</sequence>
<evidence type="ECO:0000256" key="5">
    <source>
        <dbReference type="ARBA" id="ARBA00023136"/>
    </source>
</evidence>
<keyword evidence="3 6" id="KW-0812">Transmembrane</keyword>
<comment type="similarity">
    <text evidence="2">Belongs to the UPF0220 family.</text>
</comment>
<protein>
    <submittedName>
        <fullName evidence="7">Uncharacterized protein</fullName>
    </submittedName>
</protein>
<reference evidence="7" key="1">
    <citation type="journal article" date="2020" name="Nat. Commun.">
        <title>Large-scale genome sequencing of mycorrhizal fungi provides insights into the early evolution of symbiotic traits.</title>
        <authorList>
            <person name="Miyauchi S."/>
            <person name="Kiss E."/>
            <person name="Kuo A."/>
            <person name="Drula E."/>
            <person name="Kohler A."/>
            <person name="Sanchez-Garcia M."/>
            <person name="Morin E."/>
            <person name="Andreopoulos B."/>
            <person name="Barry K.W."/>
            <person name="Bonito G."/>
            <person name="Buee M."/>
            <person name="Carver A."/>
            <person name="Chen C."/>
            <person name="Cichocki N."/>
            <person name="Clum A."/>
            <person name="Culley D."/>
            <person name="Crous P.W."/>
            <person name="Fauchery L."/>
            <person name="Girlanda M."/>
            <person name="Hayes R.D."/>
            <person name="Keri Z."/>
            <person name="LaButti K."/>
            <person name="Lipzen A."/>
            <person name="Lombard V."/>
            <person name="Magnuson J."/>
            <person name="Maillard F."/>
            <person name="Murat C."/>
            <person name="Nolan M."/>
            <person name="Ohm R.A."/>
            <person name="Pangilinan J."/>
            <person name="Pereira M.F."/>
            <person name="Perotto S."/>
            <person name="Peter M."/>
            <person name="Pfister S."/>
            <person name="Riley R."/>
            <person name="Sitrit Y."/>
            <person name="Stielow J.B."/>
            <person name="Szollosi G."/>
            <person name="Zifcakova L."/>
            <person name="Stursova M."/>
            <person name="Spatafora J.W."/>
            <person name="Tedersoo L."/>
            <person name="Vaario L.M."/>
            <person name="Yamada A."/>
            <person name="Yan M."/>
            <person name="Wang P."/>
            <person name="Xu J."/>
            <person name="Bruns T."/>
            <person name="Baldrian P."/>
            <person name="Vilgalys R."/>
            <person name="Dunand C."/>
            <person name="Henrissat B."/>
            <person name="Grigoriev I.V."/>
            <person name="Hibbett D."/>
            <person name="Nagy L.G."/>
            <person name="Martin F.M."/>
        </authorList>
    </citation>
    <scope>NUCLEOTIDE SEQUENCE</scope>
    <source>
        <strain evidence="7">UP504</strain>
    </source>
</reference>
<evidence type="ECO:0000256" key="3">
    <source>
        <dbReference type="ARBA" id="ARBA00022692"/>
    </source>
</evidence>
<dbReference type="AlphaFoldDB" id="A0A9P6B556"/>
<comment type="caution">
    <text evidence="7">The sequence shown here is derived from an EMBL/GenBank/DDBJ whole genome shotgun (WGS) entry which is preliminary data.</text>
</comment>
<gene>
    <name evidence="7" type="ORF">BS47DRAFT_1290649</name>
</gene>
<evidence type="ECO:0000256" key="4">
    <source>
        <dbReference type="ARBA" id="ARBA00022989"/>
    </source>
</evidence>
<comment type="subcellular location">
    <subcellularLocation>
        <location evidence="1">Membrane</location>
        <topology evidence="1">Multi-pass membrane protein</topology>
    </subcellularLocation>
</comment>
<feature type="non-terminal residue" evidence="7">
    <location>
        <position position="1"/>
    </location>
</feature>